<dbReference type="InterPro" id="IPR038665">
    <property type="entry name" value="Voltage-dep_anion_channel_sf"/>
</dbReference>
<feature type="transmembrane region" description="Helical" evidence="8">
    <location>
        <begin position="283"/>
        <end position="310"/>
    </location>
</feature>
<feature type="transmembrane region" description="Helical" evidence="8">
    <location>
        <begin position="109"/>
        <end position="129"/>
    </location>
</feature>
<keyword evidence="4" id="KW-1003">Cell membrane</keyword>
<dbReference type="GO" id="GO:0005886">
    <property type="term" value="C:plasma membrane"/>
    <property type="evidence" value="ECO:0007669"/>
    <property type="project" value="UniProtKB-SubCell"/>
</dbReference>
<dbReference type="PANTHER" id="PTHR31686">
    <property type="match status" value="1"/>
</dbReference>
<evidence type="ECO:0000256" key="6">
    <source>
        <dbReference type="ARBA" id="ARBA00022989"/>
    </source>
</evidence>
<evidence type="ECO:0000256" key="2">
    <source>
        <dbReference type="ARBA" id="ARBA00008566"/>
    </source>
</evidence>
<evidence type="ECO:0000313" key="9">
    <source>
        <dbReference type="EMBL" id="GGL74806.1"/>
    </source>
</evidence>
<keyword evidence="10" id="KW-1185">Reference proteome</keyword>
<feature type="transmembrane region" description="Helical" evidence="8">
    <location>
        <begin position="68"/>
        <end position="89"/>
    </location>
</feature>
<gene>
    <name evidence="9" type="ORF">GCM10011575_36280</name>
</gene>
<dbReference type="InterPro" id="IPR004695">
    <property type="entry name" value="SLAC1/Mae1/Ssu1/TehA"/>
</dbReference>
<keyword evidence="3" id="KW-0813">Transport</keyword>
<dbReference type="GO" id="GO:0055085">
    <property type="term" value="P:transmembrane transport"/>
    <property type="evidence" value="ECO:0007669"/>
    <property type="project" value="InterPro"/>
</dbReference>
<feature type="transmembrane region" description="Helical" evidence="8">
    <location>
        <begin position="322"/>
        <end position="342"/>
    </location>
</feature>
<name>A0A917SEK3_9ACTN</name>
<proteinExistence type="inferred from homology"/>
<keyword evidence="7 8" id="KW-0472">Membrane</keyword>
<comment type="subcellular location">
    <subcellularLocation>
        <location evidence="1">Cell membrane</location>
        <topology evidence="1">Multi-pass membrane protein</topology>
    </subcellularLocation>
</comment>
<feature type="transmembrane region" description="Helical" evidence="8">
    <location>
        <begin position="209"/>
        <end position="234"/>
    </location>
</feature>
<dbReference type="EMBL" id="BMMZ01000010">
    <property type="protein sequence ID" value="GGL74806.1"/>
    <property type="molecule type" value="Genomic_DNA"/>
</dbReference>
<evidence type="ECO:0000313" key="10">
    <source>
        <dbReference type="Proteomes" id="UP000613840"/>
    </source>
</evidence>
<feature type="transmembrane region" description="Helical" evidence="8">
    <location>
        <begin position="141"/>
        <end position="161"/>
    </location>
</feature>
<dbReference type="Pfam" id="PF03595">
    <property type="entry name" value="SLAC1"/>
    <property type="match status" value="1"/>
</dbReference>
<protein>
    <submittedName>
        <fullName evidence="9">C4-dicarboxylate ABC transporter</fullName>
    </submittedName>
</protein>
<dbReference type="Gene3D" id="1.50.10.150">
    <property type="entry name" value="Voltage-dependent anion channel"/>
    <property type="match status" value="1"/>
</dbReference>
<evidence type="ECO:0000256" key="8">
    <source>
        <dbReference type="SAM" id="Phobius"/>
    </source>
</evidence>
<dbReference type="InterPro" id="IPR051629">
    <property type="entry name" value="Sulfite_efflux_TDT"/>
</dbReference>
<keyword evidence="6 8" id="KW-1133">Transmembrane helix</keyword>
<feature type="transmembrane region" description="Helical" evidence="8">
    <location>
        <begin position="348"/>
        <end position="370"/>
    </location>
</feature>
<reference evidence="9" key="1">
    <citation type="journal article" date="2014" name="Int. J. Syst. Evol. Microbiol.">
        <title>Complete genome sequence of Corynebacterium casei LMG S-19264T (=DSM 44701T), isolated from a smear-ripened cheese.</title>
        <authorList>
            <consortium name="US DOE Joint Genome Institute (JGI-PGF)"/>
            <person name="Walter F."/>
            <person name="Albersmeier A."/>
            <person name="Kalinowski J."/>
            <person name="Ruckert C."/>
        </authorList>
    </citation>
    <scope>NUCLEOTIDE SEQUENCE</scope>
    <source>
        <strain evidence="9">CGMCC 4.7306</strain>
    </source>
</reference>
<organism evidence="9 10">
    <name type="scientific">Microlunatus endophyticus</name>
    <dbReference type="NCBI Taxonomy" id="1716077"/>
    <lineage>
        <taxon>Bacteria</taxon>
        <taxon>Bacillati</taxon>
        <taxon>Actinomycetota</taxon>
        <taxon>Actinomycetes</taxon>
        <taxon>Propionibacteriales</taxon>
        <taxon>Propionibacteriaceae</taxon>
        <taxon>Microlunatus</taxon>
    </lineage>
</organism>
<dbReference type="RefSeq" id="WP_229670270.1">
    <property type="nucleotide sequence ID" value="NZ_BMMZ01000010.1"/>
</dbReference>
<sequence length="387" mass="40678">MFALTDRQRPTAPPRGRRLFTELDHPRLALSNLTPNWFAAVMGTGIVANSSVLLPLSIPGVADIALVIWIWAAVLLFTLIIATVAHWLLHPGVARGHHTHPVFSHFYGAVPMAFLTVGSGALVVGRRLIGLQPALAVDTVLWTLGTIGGLVTACAIPYLQFTRERAGADRSAAPPQAFGGWLMPIVPPMVSATTGAQLLGYLPAGQARLTLYICCAAMFGLTLFASLPVIMMIWSRLAHHDLGPAAMVPTLWIVLGPLGQSITAAGLLGSEAKLVVPADLARALYAAGLGYGILTLGFALLWTGIAAAITLRTARRGLPFSLTWWSFTFPIGTCVTGLSGLATHTGSALLVGLAVIYFAALVIAWATVTVRTVHGSIIRGTLLAPAG</sequence>
<evidence type="ECO:0000256" key="5">
    <source>
        <dbReference type="ARBA" id="ARBA00022692"/>
    </source>
</evidence>
<evidence type="ECO:0000256" key="1">
    <source>
        <dbReference type="ARBA" id="ARBA00004651"/>
    </source>
</evidence>
<comment type="similarity">
    <text evidence="2">Belongs to the tellurite-resistance/dicarboxylate transporter (TDT) family.</text>
</comment>
<feature type="transmembrane region" description="Helical" evidence="8">
    <location>
        <begin position="37"/>
        <end position="56"/>
    </location>
</feature>
<dbReference type="AlphaFoldDB" id="A0A917SEK3"/>
<reference evidence="9" key="2">
    <citation type="submission" date="2020-09" db="EMBL/GenBank/DDBJ databases">
        <authorList>
            <person name="Sun Q."/>
            <person name="Zhou Y."/>
        </authorList>
    </citation>
    <scope>NUCLEOTIDE SEQUENCE</scope>
    <source>
        <strain evidence="9">CGMCC 4.7306</strain>
    </source>
</reference>
<dbReference type="PANTHER" id="PTHR31686:SF1">
    <property type="entry name" value="SULFITE EFFLUX PUMP SSU1"/>
    <property type="match status" value="1"/>
</dbReference>
<accession>A0A917SEK3</accession>
<keyword evidence="5 8" id="KW-0812">Transmembrane</keyword>
<dbReference type="Proteomes" id="UP000613840">
    <property type="component" value="Unassembled WGS sequence"/>
</dbReference>
<dbReference type="CDD" id="cd09320">
    <property type="entry name" value="TDT_like_2"/>
    <property type="match status" value="1"/>
</dbReference>
<evidence type="ECO:0000256" key="3">
    <source>
        <dbReference type="ARBA" id="ARBA00022448"/>
    </source>
</evidence>
<evidence type="ECO:0000256" key="7">
    <source>
        <dbReference type="ARBA" id="ARBA00023136"/>
    </source>
</evidence>
<evidence type="ECO:0000256" key="4">
    <source>
        <dbReference type="ARBA" id="ARBA00022475"/>
    </source>
</evidence>
<comment type="caution">
    <text evidence="9">The sequence shown here is derived from an EMBL/GenBank/DDBJ whole genome shotgun (WGS) entry which is preliminary data.</text>
</comment>